<evidence type="ECO:0000313" key="2">
    <source>
        <dbReference type="EMBL" id="KAK7481430.1"/>
    </source>
</evidence>
<evidence type="ECO:0000256" key="1">
    <source>
        <dbReference type="SAM" id="MobiDB-lite"/>
    </source>
</evidence>
<reference evidence="2 3" key="1">
    <citation type="journal article" date="2023" name="Sci. Data">
        <title>Genome assembly of the Korean intertidal mud-creeper Batillaria attramentaria.</title>
        <authorList>
            <person name="Patra A.K."/>
            <person name="Ho P.T."/>
            <person name="Jun S."/>
            <person name="Lee S.J."/>
            <person name="Kim Y."/>
            <person name="Won Y.J."/>
        </authorList>
    </citation>
    <scope>NUCLEOTIDE SEQUENCE [LARGE SCALE GENOMIC DNA]</scope>
    <source>
        <strain evidence="2">Wonlab-2016</strain>
    </source>
</reference>
<proteinExistence type="predicted"/>
<feature type="compositionally biased region" description="Basic and acidic residues" evidence="1">
    <location>
        <begin position="49"/>
        <end position="65"/>
    </location>
</feature>
<dbReference type="Proteomes" id="UP001519460">
    <property type="component" value="Unassembled WGS sequence"/>
</dbReference>
<gene>
    <name evidence="2" type="ORF">BaRGS_00027386</name>
</gene>
<comment type="caution">
    <text evidence="2">The sequence shown here is derived from an EMBL/GenBank/DDBJ whole genome shotgun (WGS) entry which is preliminary data.</text>
</comment>
<evidence type="ECO:0000313" key="3">
    <source>
        <dbReference type="Proteomes" id="UP001519460"/>
    </source>
</evidence>
<dbReference type="EMBL" id="JACVVK020000263">
    <property type="protein sequence ID" value="KAK7481430.1"/>
    <property type="molecule type" value="Genomic_DNA"/>
</dbReference>
<feature type="region of interest" description="Disordered" evidence="1">
    <location>
        <begin position="40"/>
        <end position="73"/>
    </location>
</feature>
<accession>A0ABD0K1Z6</accession>
<name>A0ABD0K1Z6_9CAEN</name>
<organism evidence="2 3">
    <name type="scientific">Batillaria attramentaria</name>
    <dbReference type="NCBI Taxonomy" id="370345"/>
    <lineage>
        <taxon>Eukaryota</taxon>
        <taxon>Metazoa</taxon>
        <taxon>Spiralia</taxon>
        <taxon>Lophotrochozoa</taxon>
        <taxon>Mollusca</taxon>
        <taxon>Gastropoda</taxon>
        <taxon>Caenogastropoda</taxon>
        <taxon>Sorbeoconcha</taxon>
        <taxon>Cerithioidea</taxon>
        <taxon>Batillariidae</taxon>
        <taxon>Batillaria</taxon>
    </lineage>
</organism>
<protein>
    <submittedName>
        <fullName evidence="2">Uncharacterized protein</fullName>
    </submittedName>
</protein>
<dbReference type="AlphaFoldDB" id="A0ABD0K1Z6"/>
<sequence length="73" mass="8415">MNGSRADFGCLRSRRVDRHPPLQYNTYTQQMRVMGADDRVSLRASGQQPDDKDRRPIPERPKEQARPGVKAHI</sequence>
<keyword evidence="3" id="KW-1185">Reference proteome</keyword>